<dbReference type="InterPro" id="IPR002068">
    <property type="entry name" value="A-crystallin/Hsp20_dom"/>
</dbReference>
<name>A0A4P2VAC8_9ARCH</name>
<keyword evidence="4" id="KW-0346">Stress response</keyword>
<dbReference type="RefSeq" id="WP_174447773.1">
    <property type="nucleotide sequence ID" value="NZ_AP018732.1"/>
</dbReference>
<dbReference type="OrthoDB" id="26084at2157"/>
<comment type="similarity">
    <text evidence="1 2">Belongs to the small heat shock protein (HSP20) family.</text>
</comment>
<gene>
    <name evidence="4" type="ORF">NAS2_0010</name>
</gene>
<proteinExistence type="inferred from homology"/>
<dbReference type="Pfam" id="PF00011">
    <property type="entry name" value="HSP20"/>
    <property type="match status" value="1"/>
</dbReference>
<organism evidence="4 5">
    <name type="scientific">Conexivisphaera calida</name>
    <dbReference type="NCBI Taxonomy" id="1874277"/>
    <lineage>
        <taxon>Archaea</taxon>
        <taxon>Nitrososphaerota</taxon>
        <taxon>Conexivisphaeria</taxon>
        <taxon>Conexivisphaerales</taxon>
        <taxon>Conexivisphaeraceae</taxon>
        <taxon>Conexivisphaera</taxon>
    </lineage>
</organism>
<dbReference type="EMBL" id="AP018732">
    <property type="protein sequence ID" value="BBE41426.1"/>
    <property type="molecule type" value="Genomic_DNA"/>
</dbReference>
<dbReference type="CDD" id="cd06464">
    <property type="entry name" value="ACD_sHsps-like"/>
    <property type="match status" value="1"/>
</dbReference>
<keyword evidence="5" id="KW-1185">Reference proteome</keyword>
<evidence type="ECO:0000256" key="2">
    <source>
        <dbReference type="RuleBase" id="RU003616"/>
    </source>
</evidence>
<dbReference type="SUPFAM" id="SSF49764">
    <property type="entry name" value="HSP20-like chaperones"/>
    <property type="match status" value="1"/>
</dbReference>
<dbReference type="Gene3D" id="2.60.40.790">
    <property type="match status" value="1"/>
</dbReference>
<evidence type="ECO:0000259" key="3">
    <source>
        <dbReference type="PROSITE" id="PS01031"/>
    </source>
</evidence>
<evidence type="ECO:0000313" key="5">
    <source>
        <dbReference type="Proteomes" id="UP000509448"/>
    </source>
</evidence>
<evidence type="ECO:0000256" key="1">
    <source>
        <dbReference type="PROSITE-ProRule" id="PRU00285"/>
    </source>
</evidence>
<feature type="domain" description="SHSP" evidence="3">
    <location>
        <begin position="76"/>
        <end position="175"/>
    </location>
</feature>
<protein>
    <submittedName>
        <fullName evidence="4">Small heat shock protein</fullName>
    </submittedName>
</protein>
<accession>A0A4P2VAC8</accession>
<dbReference type="AlphaFoldDB" id="A0A4P2VAC8"/>
<dbReference type="GeneID" id="55583824"/>
<dbReference type="KEGG" id="ccai:NAS2_0010"/>
<sequence length="175" mass="19861">MSDELRRRDWFRRMFDEIERDFEMFDEIFEEMTKDLERGMVSTKPVFYGFSITVGPDGKPVVREFGNVKPSGGRKVVASDVREPLVDVIYDEKDSEVKVIAEMPGVDKDKITVEATDDSVYIKAEGADRKYETTVPLDVKVDPGSAKANYKNGVLEIKLKTKEKAKKGGIKINVE</sequence>
<evidence type="ECO:0000313" key="4">
    <source>
        <dbReference type="EMBL" id="BBE41426.1"/>
    </source>
</evidence>
<dbReference type="PROSITE" id="PS01031">
    <property type="entry name" value="SHSP"/>
    <property type="match status" value="1"/>
</dbReference>
<dbReference type="Proteomes" id="UP000509448">
    <property type="component" value="Chromosome"/>
</dbReference>
<reference evidence="4 5" key="1">
    <citation type="journal article" date="2019" name="ISME J.">
        <title>Isolation and characterization of a thermophilic sulfur- and iron-reducing thaumarchaeote from a terrestrial acidic hot spring.</title>
        <authorList>
            <person name="Kato S."/>
            <person name="Itoh T."/>
            <person name="Yuki M."/>
            <person name="Nagamori M."/>
            <person name="Ohnishi M."/>
            <person name="Uematsu K."/>
            <person name="Suzuki K."/>
            <person name="Takashina T."/>
            <person name="Ohkuma M."/>
        </authorList>
    </citation>
    <scope>NUCLEOTIDE SEQUENCE [LARGE SCALE GENOMIC DNA]</scope>
    <source>
        <strain evidence="4 5">NAS-02</strain>
    </source>
</reference>
<dbReference type="InterPro" id="IPR008978">
    <property type="entry name" value="HSP20-like_chaperone"/>
</dbReference>
<dbReference type="NCBIfam" id="NF041800">
    <property type="entry name" value="Hsp20"/>
    <property type="match status" value="1"/>
</dbReference>